<dbReference type="InterPro" id="IPR029052">
    <property type="entry name" value="Metallo-depent_PP-like"/>
</dbReference>
<sequence length="242" mass="26798">MTMPDRLYAVGDIHGQLGELERALALIEADGGAEAPIVFLGDLVDRGPDSRGVMDRLIDGIDAGRPWTVVKGNHDEMFERFLTMNTLDHHRILSGVNWFAERLGGRETLLSYGVDIDALPTPEAILAAARDAVPAGHLHFLQTLPAWHRAGDLLFVHAGIRPGVPWERQDPEDFLWIREPFLSHEGAFPWLVVHGHTPGERPERHHNRINLDGGAGYGRPLVPAVFEGDEVWLLEASGRVGF</sequence>
<evidence type="ECO:0000313" key="2">
    <source>
        <dbReference type="EMBL" id="RBI85533.1"/>
    </source>
</evidence>
<dbReference type="Pfam" id="PF00149">
    <property type="entry name" value="Metallophos"/>
    <property type="match status" value="1"/>
</dbReference>
<keyword evidence="3" id="KW-1185">Reference proteome</keyword>
<dbReference type="SUPFAM" id="SSF56300">
    <property type="entry name" value="Metallo-dependent phosphatases"/>
    <property type="match status" value="1"/>
</dbReference>
<protein>
    <submittedName>
        <fullName evidence="2">Serine/threonine protein phosphatase</fullName>
    </submittedName>
</protein>
<dbReference type="OrthoDB" id="9807890at2"/>
<dbReference type="GO" id="GO:0008803">
    <property type="term" value="F:bis(5'-nucleosyl)-tetraphosphatase (symmetrical) activity"/>
    <property type="evidence" value="ECO:0007669"/>
    <property type="project" value="TreeGrafter"/>
</dbReference>
<dbReference type="PANTHER" id="PTHR42850:SF4">
    <property type="entry name" value="ZINC-DEPENDENT ENDOPOLYPHOSPHATASE"/>
    <property type="match status" value="1"/>
</dbReference>
<dbReference type="GO" id="GO:0110154">
    <property type="term" value="P:RNA decapping"/>
    <property type="evidence" value="ECO:0007669"/>
    <property type="project" value="TreeGrafter"/>
</dbReference>
<feature type="domain" description="Calcineurin-like phosphoesterase" evidence="1">
    <location>
        <begin position="6"/>
        <end position="205"/>
    </location>
</feature>
<reference evidence="2 3" key="1">
    <citation type="submission" date="2018-07" db="EMBL/GenBank/DDBJ databases">
        <title>Rhodosalinus sp. strain E84T genomic sequence and assembly.</title>
        <authorList>
            <person name="Liu Z.-W."/>
            <person name="Lu D.-C."/>
        </authorList>
    </citation>
    <scope>NUCLEOTIDE SEQUENCE [LARGE SCALE GENOMIC DNA]</scope>
    <source>
        <strain evidence="2 3">E84</strain>
    </source>
</reference>
<dbReference type="GO" id="GO:0005737">
    <property type="term" value="C:cytoplasm"/>
    <property type="evidence" value="ECO:0007669"/>
    <property type="project" value="TreeGrafter"/>
</dbReference>
<dbReference type="InterPro" id="IPR050126">
    <property type="entry name" value="Ap4A_hydrolase"/>
</dbReference>
<evidence type="ECO:0000259" key="1">
    <source>
        <dbReference type="Pfam" id="PF00149"/>
    </source>
</evidence>
<evidence type="ECO:0000313" key="3">
    <source>
        <dbReference type="Proteomes" id="UP000253370"/>
    </source>
</evidence>
<name>A0A365U921_9RHOB</name>
<accession>A0A365U921</accession>
<dbReference type="PANTHER" id="PTHR42850">
    <property type="entry name" value="METALLOPHOSPHOESTERASE"/>
    <property type="match status" value="1"/>
</dbReference>
<dbReference type="CDD" id="cd00144">
    <property type="entry name" value="MPP_PPP_family"/>
    <property type="match status" value="1"/>
</dbReference>
<comment type="caution">
    <text evidence="2">The sequence shown here is derived from an EMBL/GenBank/DDBJ whole genome shotgun (WGS) entry which is preliminary data.</text>
</comment>
<dbReference type="Proteomes" id="UP000253370">
    <property type="component" value="Unassembled WGS sequence"/>
</dbReference>
<dbReference type="GO" id="GO:0016791">
    <property type="term" value="F:phosphatase activity"/>
    <property type="evidence" value="ECO:0007669"/>
    <property type="project" value="TreeGrafter"/>
</dbReference>
<organism evidence="2 3">
    <name type="scientific">Rhodosalinus halophilus</name>
    <dbReference type="NCBI Taxonomy" id="2259333"/>
    <lineage>
        <taxon>Bacteria</taxon>
        <taxon>Pseudomonadati</taxon>
        <taxon>Pseudomonadota</taxon>
        <taxon>Alphaproteobacteria</taxon>
        <taxon>Rhodobacterales</taxon>
        <taxon>Paracoccaceae</taxon>
        <taxon>Rhodosalinus</taxon>
    </lineage>
</organism>
<proteinExistence type="predicted"/>
<dbReference type="AlphaFoldDB" id="A0A365U921"/>
<gene>
    <name evidence="2" type="ORF">DRV85_07270</name>
</gene>
<dbReference type="Gene3D" id="3.60.21.10">
    <property type="match status" value="1"/>
</dbReference>
<dbReference type="EMBL" id="QNTQ01000006">
    <property type="protein sequence ID" value="RBI85533.1"/>
    <property type="molecule type" value="Genomic_DNA"/>
</dbReference>
<dbReference type="InterPro" id="IPR004843">
    <property type="entry name" value="Calcineurin-like_PHP"/>
</dbReference>